<protein>
    <submittedName>
        <fullName evidence="1">Uncharacterized protein</fullName>
    </submittedName>
</protein>
<sequence length="157" mass="18879">MNVNTKGKVVGNWGGRDEKYIYIKSRFKEWNKRSCPKCGCKQTKDVDHVMYTESIVGEYTIACANCGQHMNYWAQGSTREPETRTGYMKYWLSHHNLVFKIKRWRFRVKLERFKRKQEKLREKENLDKLRKEINSIDIVVLDKDSTIDFHLKDHDKE</sequence>
<dbReference type="Proteomes" id="UP000224660">
    <property type="component" value="Segment"/>
</dbReference>
<reference evidence="1 2" key="1">
    <citation type="journal article" date="2017" name="Viruses">
        <title>Characterization of Bacillus subtilis Viruses vB_BsuM-Goe2 and vB_BsuM-Goe3.</title>
        <authorList>
            <person name="Willms I.M."/>
            <person name="Hoppert M."/>
            <person name="Hertel R."/>
        </authorList>
    </citation>
    <scope>NUCLEOTIDE SEQUENCE [LARGE SCALE GENOMIC DNA]</scope>
</reference>
<dbReference type="EMBL" id="KY368639">
    <property type="protein sequence ID" value="APZ82408.1"/>
    <property type="molecule type" value="Genomic_DNA"/>
</dbReference>
<gene>
    <name evidence="1" type="ORF">Goe2_c17200</name>
</gene>
<organism evidence="1 2">
    <name type="scientific">Bacillus phage vB_BsuM-Goe2</name>
    <dbReference type="NCBI Taxonomy" id="1933062"/>
    <lineage>
        <taxon>Viruses</taxon>
        <taxon>Duplodnaviria</taxon>
        <taxon>Heunggongvirae</taxon>
        <taxon>Uroviricota</taxon>
        <taxon>Caudoviricetes</taxon>
        <taxon>Herelleviridae</taxon>
        <taxon>Spounavirinae</taxon>
        <taxon>Okubovirus</taxon>
        <taxon>Okubovirus camphawk</taxon>
    </lineage>
</organism>
<evidence type="ECO:0000313" key="1">
    <source>
        <dbReference type="EMBL" id="APZ82408.1"/>
    </source>
</evidence>
<evidence type="ECO:0000313" key="2">
    <source>
        <dbReference type="Proteomes" id="UP000224660"/>
    </source>
</evidence>
<proteinExistence type="predicted"/>
<accession>A0A217EQS7</accession>
<name>A0A217EQS7_9CAUD</name>